<evidence type="ECO:0000256" key="3">
    <source>
        <dbReference type="ARBA" id="ARBA00022989"/>
    </source>
</evidence>
<protein>
    <recommendedName>
        <fullName evidence="10">NfeD-like C-terminal domain-containing protein</fullName>
    </recommendedName>
</protein>
<feature type="domain" description="NfeD-like C-terminal" evidence="6">
    <location>
        <begin position="763"/>
        <end position="815"/>
    </location>
</feature>
<dbReference type="Proteomes" id="UP001416858">
    <property type="component" value="Unassembled WGS sequence"/>
</dbReference>
<evidence type="ECO:0000256" key="2">
    <source>
        <dbReference type="ARBA" id="ARBA00022692"/>
    </source>
</evidence>
<dbReference type="Pfam" id="PF01957">
    <property type="entry name" value="NfeD"/>
    <property type="match status" value="1"/>
</dbReference>
<organism evidence="8 9">
    <name type="scientific">Novipirellula caenicola</name>
    <dbReference type="NCBI Taxonomy" id="1536901"/>
    <lineage>
        <taxon>Bacteria</taxon>
        <taxon>Pseudomonadati</taxon>
        <taxon>Planctomycetota</taxon>
        <taxon>Planctomycetia</taxon>
        <taxon>Pirellulales</taxon>
        <taxon>Pirellulaceae</taxon>
        <taxon>Novipirellula</taxon>
    </lineage>
</organism>
<feature type="domain" description="NfeD integral membrane" evidence="7">
    <location>
        <begin position="603"/>
        <end position="728"/>
    </location>
</feature>
<evidence type="ECO:0000256" key="1">
    <source>
        <dbReference type="ARBA" id="ARBA00004141"/>
    </source>
</evidence>
<evidence type="ECO:0000313" key="8">
    <source>
        <dbReference type="EMBL" id="GAA5506120.1"/>
    </source>
</evidence>
<dbReference type="Gene3D" id="2.40.50.140">
    <property type="entry name" value="Nucleic acid-binding proteins"/>
    <property type="match status" value="1"/>
</dbReference>
<comment type="subcellular location">
    <subcellularLocation>
        <location evidence="1">Membrane</location>
        <topology evidence="1">Multi-pass membrane protein</topology>
    </subcellularLocation>
</comment>
<feature type="transmembrane region" description="Helical" evidence="5">
    <location>
        <begin position="621"/>
        <end position="641"/>
    </location>
</feature>
<proteinExistence type="predicted"/>
<keyword evidence="2 5" id="KW-0812">Transmembrane</keyword>
<reference evidence="8 9" key="1">
    <citation type="submission" date="2024-02" db="EMBL/GenBank/DDBJ databases">
        <title>Rhodopirellula caenicola NBRC 110016.</title>
        <authorList>
            <person name="Ichikawa N."/>
            <person name="Katano-Makiyama Y."/>
            <person name="Hidaka K."/>
        </authorList>
    </citation>
    <scope>NUCLEOTIDE SEQUENCE [LARGE SCALE GENOMIC DNA]</scope>
    <source>
        <strain evidence="8 9">NBRC 110016</strain>
    </source>
</reference>
<dbReference type="Pfam" id="PF24961">
    <property type="entry name" value="NfeD_membrane"/>
    <property type="match status" value="1"/>
</dbReference>
<keyword evidence="9" id="KW-1185">Reference proteome</keyword>
<keyword evidence="3 5" id="KW-1133">Transmembrane helix</keyword>
<evidence type="ECO:0000256" key="4">
    <source>
        <dbReference type="ARBA" id="ARBA00023136"/>
    </source>
</evidence>
<dbReference type="SUPFAM" id="SSF52096">
    <property type="entry name" value="ClpP/crotonase"/>
    <property type="match status" value="1"/>
</dbReference>
<dbReference type="InterPro" id="IPR002810">
    <property type="entry name" value="NfeD-like_C"/>
</dbReference>
<dbReference type="PANTHER" id="PTHR33507">
    <property type="entry name" value="INNER MEMBRANE PROTEIN YBBJ"/>
    <property type="match status" value="1"/>
</dbReference>
<dbReference type="InterPro" id="IPR029045">
    <property type="entry name" value="ClpP/crotonase-like_dom_sf"/>
</dbReference>
<feature type="transmembrane region" description="Helical" evidence="5">
    <location>
        <begin position="710"/>
        <end position="732"/>
    </location>
</feature>
<evidence type="ECO:0000313" key="9">
    <source>
        <dbReference type="Proteomes" id="UP001416858"/>
    </source>
</evidence>
<comment type="caution">
    <text evidence="8">The sequence shown here is derived from an EMBL/GenBank/DDBJ whole genome shotgun (WGS) entry which is preliminary data.</text>
</comment>
<evidence type="ECO:0008006" key="10">
    <source>
        <dbReference type="Google" id="ProtNLM"/>
    </source>
</evidence>
<evidence type="ECO:0000259" key="7">
    <source>
        <dbReference type="Pfam" id="PF24961"/>
    </source>
</evidence>
<dbReference type="Gene3D" id="3.90.226.10">
    <property type="entry name" value="2-enoyl-CoA Hydratase, Chain A, domain 1"/>
    <property type="match status" value="1"/>
</dbReference>
<sequence length="819" mass="86741">MATDPDAKPSVFLGPIRESSISCVGCGAIGYPLVGFGPIIELSRFSSEGDPGRAALEIVDPWRLWSLSSIDGKAAMKDATKWGETISACVALGRGIVPFLLTGLLTLASSAAWAADAKADDPDSKANRVKVGYVIDMPASLTADGTASILAQLNRLAESSSDESRVTVVIRYAAGDDNDRQTLTGETGFEDALRLARAMTGPDLRRVRVVSWVQGTVEGHLVLPILASDLLIVSAAGVIADATKNETSTDETIEVSYRSIAARRGLFPPEVVSALVDPGMELARVTKLDGSEVFAAGEALAELRAGGQITSEAIWSTAESPLRIDANQLRASRIASGIVNRDDQAAELLDLAAIHPLDAKQTLGDPVGVLLEMVGSINSGRSRRWQSNLTATLESGEINTWVVAIDSPGGSLSQSATLAAWFAQPETPLQTVAGYVQGEARGDAALIAIACRPMYMNPNAKLGGPGAEAIDAAMVIRNDELIEQIARASKRPAALIRGLLDPNLEVYRYTNRKTGRIRYATESDLIEGAADVEVERDRWQRGERIELAAGLTSAQAIALGLADGESASVDDVSRRVGLSGTPPPVTDRKMVRFVEKLGRSHALAFLLLFIGFAALSTEANAPGLGIPGFVAVICFAMYFWIKFLAGTAEWLELLAFSLGLICIAIEVFVVPGFGVFGIGGIGLTVLGIVLMSQTFIVPRNVYQLQVLTQSIWTALFAGFGLIGGFIAFRMLMPHVPLLGGLTMEPPDTAAVNEAEKLADYTHLQGQMGTATTPLRPAGKARFGDQIVQVVSDGTPIAAGDPVRVFEIHGTRIVVEAVES</sequence>
<dbReference type="EMBL" id="BAABRO010000002">
    <property type="protein sequence ID" value="GAA5506120.1"/>
    <property type="molecule type" value="Genomic_DNA"/>
</dbReference>
<feature type="transmembrane region" description="Helical" evidence="5">
    <location>
        <begin position="653"/>
        <end position="670"/>
    </location>
</feature>
<feature type="transmembrane region" description="Helical" evidence="5">
    <location>
        <begin position="676"/>
        <end position="698"/>
    </location>
</feature>
<evidence type="ECO:0000256" key="5">
    <source>
        <dbReference type="SAM" id="Phobius"/>
    </source>
</evidence>
<accession>A0ABP9VPC1</accession>
<dbReference type="PANTHER" id="PTHR33507:SF3">
    <property type="entry name" value="INNER MEMBRANE PROTEIN YBBJ"/>
    <property type="match status" value="1"/>
</dbReference>
<evidence type="ECO:0000259" key="6">
    <source>
        <dbReference type="Pfam" id="PF01957"/>
    </source>
</evidence>
<keyword evidence="4 5" id="KW-0472">Membrane</keyword>
<dbReference type="InterPro" id="IPR012340">
    <property type="entry name" value="NA-bd_OB-fold"/>
</dbReference>
<name>A0ABP9VPC1_9BACT</name>
<dbReference type="InterPro" id="IPR052165">
    <property type="entry name" value="Membrane_assoc_protease"/>
</dbReference>
<gene>
    <name evidence="8" type="ORF">Rcae01_01571</name>
</gene>
<dbReference type="InterPro" id="IPR056739">
    <property type="entry name" value="NfeD_membrane"/>
</dbReference>